<dbReference type="GO" id="GO:0005886">
    <property type="term" value="C:plasma membrane"/>
    <property type="evidence" value="ECO:0007669"/>
    <property type="project" value="UniProtKB-SubCell"/>
</dbReference>
<evidence type="ECO:0000256" key="3">
    <source>
        <dbReference type="ARBA" id="ARBA00022448"/>
    </source>
</evidence>
<proteinExistence type="inferred from homology"/>
<organism evidence="15 16">
    <name type="scientific">Candidatus Allocopromorpha excrementavium</name>
    <dbReference type="NCBI Taxonomy" id="2840741"/>
    <lineage>
        <taxon>Bacteria</taxon>
        <taxon>Bacillati</taxon>
        <taxon>Bacillota</taxon>
        <taxon>Clostridia</taxon>
        <taxon>Eubacteriales</taxon>
        <taxon>Eubacteriaceae</taxon>
        <taxon>Eubacteriaceae incertae sedis</taxon>
        <taxon>Candidatus Allocopromorpha</taxon>
    </lineage>
</organism>
<reference evidence="15" key="1">
    <citation type="submission" date="2020-10" db="EMBL/GenBank/DDBJ databases">
        <authorList>
            <person name="Gilroy R."/>
        </authorList>
    </citation>
    <scope>NUCLEOTIDE SEQUENCE</scope>
    <source>
        <strain evidence="15">CHK176-22527</strain>
    </source>
</reference>
<comment type="caution">
    <text evidence="15">The sequence shown here is derived from an EMBL/GenBank/DDBJ whole genome shotgun (WGS) entry which is preliminary data.</text>
</comment>
<keyword evidence="9" id="KW-0406">Ion transport</keyword>
<comment type="similarity">
    <text evidence="2 13">Belongs to the sodium:solute symporter (SSF) (TC 2.A.21) family.</text>
</comment>
<evidence type="ECO:0000313" key="16">
    <source>
        <dbReference type="Proteomes" id="UP000824159"/>
    </source>
</evidence>
<dbReference type="CDD" id="cd10322">
    <property type="entry name" value="SLC5sbd"/>
    <property type="match status" value="1"/>
</dbReference>
<feature type="transmembrane region" description="Helical" evidence="14">
    <location>
        <begin position="188"/>
        <end position="207"/>
    </location>
</feature>
<feature type="transmembrane region" description="Helical" evidence="14">
    <location>
        <begin position="70"/>
        <end position="94"/>
    </location>
</feature>
<sequence>MANWILPFAITITYTVITVIMGIRAKGKMDMNKVENWSVTGNTLGVFVMIFLIGAGNVSAYTFMGSPGWGWAYGVPAFYVVVYLTLMAFTAYLFNPRVAKLSQYHKMITQAEGIGVRYESKWVRVAAGFVGAFSLVYLAMVQIIGCGYILNIMSGGHIPVEIGELIITVAIFSYIFTSGLKAIGWTNVFQGILMFVLSFGVGGVLIYKTTGGLNLEEVFMHVREISSDYLTLPGMGDTMSPVFWSTSILISVFAFWPSYWTSASGGKSVKEVRKTVLFVPVYYLVMVPMIIVGFVCIYAYPEYTGEMDKIAINFALEELPWWLSGLLGAGVLAAAQSSSEMHFHTTALTLSHDVIAPLRKNNTPEKEGKTQRMLLIPIMFLIVLPLAIINPSNLVYLYLVAYGFVSQLAPMIIGLFMWPRGTKAGAMAGLIAGIIVVCLCNFVWANPLGIHAGIWGFFFNIPIFIIVSLFTKPAKKETLEIFYDKKIMDNLYKEA</sequence>
<evidence type="ECO:0000256" key="4">
    <source>
        <dbReference type="ARBA" id="ARBA00022475"/>
    </source>
</evidence>
<feature type="transmembrane region" description="Helical" evidence="14">
    <location>
        <begin position="156"/>
        <end position="176"/>
    </location>
</feature>
<dbReference type="PANTHER" id="PTHR48086:SF3">
    <property type="entry name" value="SODIUM_PROLINE SYMPORTER"/>
    <property type="match status" value="1"/>
</dbReference>
<evidence type="ECO:0000256" key="13">
    <source>
        <dbReference type="RuleBase" id="RU362091"/>
    </source>
</evidence>
<dbReference type="GO" id="GO:0006814">
    <property type="term" value="P:sodium ion transport"/>
    <property type="evidence" value="ECO:0007669"/>
    <property type="project" value="UniProtKB-KW"/>
</dbReference>
<feature type="transmembrane region" description="Helical" evidence="14">
    <location>
        <begin position="395"/>
        <end position="418"/>
    </location>
</feature>
<accession>A0A9D1HBS4</accession>
<evidence type="ECO:0000256" key="5">
    <source>
        <dbReference type="ARBA" id="ARBA00022692"/>
    </source>
</evidence>
<keyword evidence="11" id="KW-0739">Sodium transport</keyword>
<feature type="transmembrane region" description="Helical" evidence="14">
    <location>
        <begin position="44"/>
        <end position="64"/>
    </location>
</feature>
<dbReference type="Proteomes" id="UP000824159">
    <property type="component" value="Unassembled WGS sequence"/>
</dbReference>
<dbReference type="PROSITE" id="PS50283">
    <property type="entry name" value="NA_SOLUT_SYMP_3"/>
    <property type="match status" value="1"/>
</dbReference>
<evidence type="ECO:0000256" key="2">
    <source>
        <dbReference type="ARBA" id="ARBA00006434"/>
    </source>
</evidence>
<comment type="catalytic activity">
    <reaction evidence="12">
        <text>L-proline(in) + Na(+)(in) = L-proline(out) + Na(+)(out)</text>
        <dbReference type="Rhea" id="RHEA:28967"/>
        <dbReference type="ChEBI" id="CHEBI:29101"/>
        <dbReference type="ChEBI" id="CHEBI:60039"/>
    </reaction>
</comment>
<keyword evidence="6" id="KW-0769">Symport</keyword>
<feature type="transmembrane region" description="Helical" evidence="14">
    <location>
        <begin position="425"/>
        <end position="444"/>
    </location>
</feature>
<evidence type="ECO:0000256" key="9">
    <source>
        <dbReference type="ARBA" id="ARBA00023065"/>
    </source>
</evidence>
<feature type="transmembrane region" description="Helical" evidence="14">
    <location>
        <begin position="450"/>
        <end position="470"/>
    </location>
</feature>
<evidence type="ECO:0000256" key="11">
    <source>
        <dbReference type="ARBA" id="ARBA00023201"/>
    </source>
</evidence>
<dbReference type="InterPro" id="IPR001734">
    <property type="entry name" value="Na/solute_symporter"/>
</dbReference>
<dbReference type="Pfam" id="PF00474">
    <property type="entry name" value="SSF"/>
    <property type="match status" value="1"/>
</dbReference>
<reference evidence="15" key="2">
    <citation type="journal article" date="2021" name="PeerJ">
        <title>Extensive microbial diversity within the chicken gut microbiome revealed by metagenomics and culture.</title>
        <authorList>
            <person name="Gilroy R."/>
            <person name="Ravi A."/>
            <person name="Getino M."/>
            <person name="Pursley I."/>
            <person name="Horton D.L."/>
            <person name="Alikhan N.F."/>
            <person name="Baker D."/>
            <person name="Gharbi K."/>
            <person name="Hall N."/>
            <person name="Watson M."/>
            <person name="Adriaenssens E.M."/>
            <person name="Foster-Nyarko E."/>
            <person name="Jarju S."/>
            <person name="Secka A."/>
            <person name="Antonio M."/>
            <person name="Oren A."/>
            <person name="Chaudhuri R.R."/>
            <person name="La Ragione R."/>
            <person name="Hildebrand F."/>
            <person name="Pallen M.J."/>
        </authorList>
    </citation>
    <scope>NUCLEOTIDE SEQUENCE</scope>
    <source>
        <strain evidence="15">CHK176-22527</strain>
    </source>
</reference>
<gene>
    <name evidence="15" type="ORF">IAD12_03635</name>
</gene>
<evidence type="ECO:0000256" key="6">
    <source>
        <dbReference type="ARBA" id="ARBA00022847"/>
    </source>
</evidence>
<keyword evidence="10 14" id="KW-0472">Membrane</keyword>
<dbReference type="AlphaFoldDB" id="A0A9D1HBS4"/>
<keyword evidence="8" id="KW-0915">Sodium</keyword>
<feature type="transmembrane region" description="Helical" evidence="14">
    <location>
        <begin position="125"/>
        <end position="150"/>
    </location>
</feature>
<dbReference type="InterPro" id="IPR038377">
    <property type="entry name" value="Na/Glc_symporter_sf"/>
</dbReference>
<feature type="transmembrane region" description="Helical" evidence="14">
    <location>
        <begin position="242"/>
        <end position="260"/>
    </location>
</feature>
<comment type="subcellular location">
    <subcellularLocation>
        <location evidence="1">Cell membrane</location>
        <topology evidence="1">Multi-pass membrane protein</topology>
    </subcellularLocation>
</comment>
<dbReference type="Gene3D" id="1.20.1730.10">
    <property type="entry name" value="Sodium/glucose cotransporter"/>
    <property type="match status" value="1"/>
</dbReference>
<evidence type="ECO:0000256" key="14">
    <source>
        <dbReference type="SAM" id="Phobius"/>
    </source>
</evidence>
<evidence type="ECO:0000256" key="1">
    <source>
        <dbReference type="ARBA" id="ARBA00004651"/>
    </source>
</evidence>
<dbReference type="GO" id="GO:0015293">
    <property type="term" value="F:symporter activity"/>
    <property type="evidence" value="ECO:0007669"/>
    <property type="project" value="UniProtKB-KW"/>
</dbReference>
<feature type="transmembrane region" description="Helical" evidence="14">
    <location>
        <begin position="6"/>
        <end position="23"/>
    </location>
</feature>
<dbReference type="EMBL" id="DVLX01000037">
    <property type="protein sequence ID" value="HIT99328.1"/>
    <property type="molecule type" value="Genomic_DNA"/>
</dbReference>
<evidence type="ECO:0000256" key="12">
    <source>
        <dbReference type="ARBA" id="ARBA00033708"/>
    </source>
</evidence>
<keyword evidence="3" id="KW-0813">Transport</keyword>
<evidence type="ECO:0000256" key="8">
    <source>
        <dbReference type="ARBA" id="ARBA00023053"/>
    </source>
</evidence>
<evidence type="ECO:0000256" key="7">
    <source>
        <dbReference type="ARBA" id="ARBA00022989"/>
    </source>
</evidence>
<keyword evidence="4" id="KW-1003">Cell membrane</keyword>
<feature type="transmembrane region" description="Helical" evidence="14">
    <location>
        <begin position="373"/>
        <end position="389"/>
    </location>
</feature>
<evidence type="ECO:0000256" key="10">
    <source>
        <dbReference type="ARBA" id="ARBA00023136"/>
    </source>
</evidence>
<protein>
    <submittedName>
        <fullName evidence="15">Sodium:solute symporter family protein</fullName>
    </submittedName>
</protein>
<keyword evidence="5 14" id="KW-0812">Transmembrane</keyword>
<keyword evidence="7 14" id="KW-1133">Transmembrane helix</keyword>
<feature type="transmembrane region" description="Helical" evidence="14">
    <location>
        <begin position="281"/>
        <end position="300"/>
    </location>
</feature>
<name>A0A9D1HBS4_9FIRM</name>
<dbReference type="InterPro" id="IPR050277">
    <property type="entry name" value="Sodium:Solute_Symporter"/>
</dbReference>
<evidence type="ECO:0000313" key="15">
    <source>
        <dbReference type="EMBL" id="HIT99328.1"/>
    </source>
</evidence>
<dbReference type="PANTHER" id="PTHR48086">
    <property type="entry name" value="SODIUM/PROLINE SYMPORTER-RELATED"/>
    <property type="match status" value="1"/>
</dbReference>
<feature type="transmembrane region" description="Helical" evidence="14">
    <location>
        <begin position="320"/>
        <end position="335"/>
    </location>
</feature>